<dbReference type="EMBL" id="JACHLE010000004">
    <property type="protein sequence ID" value="MBB4807470.1"/>
    <property type="molecule type" value="Genomic_DNA"/>
</dbReference>
<evidence type="ECO:0000313" key="2">
    <source>
        <dbReference type="Proteomes" id="UP000592180"/>
    </source>
</evidence>
<protein>
    <submittedName>
        <fullName evidence="1">Uncharacterized protein</fullName>
    </submittedName>
</protein>
<evidence type="ECO:0000313" key="1">
    <source>
        <dbReference type="EMBL" id="MBB4807470.1"/>
    </source>
</evidence>
<accession>A0A840KIZ2</accession>
<comment type="caution">
    <text evidence="1">The sequence shown here is derived from an EMBL/GenBank/DDBJ whole genome shotgun (WGS) entry which is preliminary data.</text>
</comment>
<dbReference type="RefSeq" id="WP_184190415.1">
    <property type="nucleotide sequence ID" value="NZ_JACHLE010000004.1"/>
</dbReference>
<name>A0A840KIZ2_9FLAO</name>
<dbReference type="AlphaFoldDB" id="A0A840KIZ2"/>
<dbReference type="Proteomes" id="UP000592180">
    <property type="component" value="Unassembled WGS sequence"/>
</dbReference>
<organism evidence="1 2">
    <name type="scientific">Chryseobacterium defluvii</name>
    <dbReference type="NCBI Taxonomy" id="160396"/>
    <lineage>
        <taxon>Bacteria</taxon>
        <taxon>Pseudomonadati</taxon>
        <taxon>Bacteroidota</taxon>
        <taxon>Flavobacteriia</taxon>
        <taxon>Flavobacteriales</taxon>
        <taxon>Weeksellaceae</taxon>
        <taxon>Chryseobacterium group</taxon>
        <taxon>Chryseobacterium</taxon>
    </lineage>
</organism>
<reference evidence="1 2" key="1">
    <citation type="submission" date="2020-08" db="EMBL/GenBank/DDBJ databases">
        <title>Functional genomics of gut bacteria from endangered species of beetles.</title>
        <authorList>
            <person name="Carlos-Shanley C."/>
        </authorList>
    </citation>
    <scope>NUCLEOTIDE SEQUENCE [LARGE SCALE GENOMIC DNA]</scope>
    <source>
        <strain evidence="1 2">S00151</strain>
    </source>
</reference>
<sequence length="663" mass="72872">MSIPLHTILSYFQTGDFPTEAQFAASWSSFYHKDETIAMDKITGLQSALQNKTDKSVYEAHLTNETAHHTTLAKLDGSNLNDINIQAWKAILEVDDLPANIATVDDLNNNLYGNVWSKEQSDALYMSVDEFVQNGKIRADKIEALGLTEMITVTETSLSAFMINNANYSYEKNDIIAIPDGAGNHSLFIYKGGNKTTAGNYIVTGLTNITIAMVQGLQTALDGKIDKPTALGNYFINQNGTTSYRAINPTVNALLFWNTTDFTASDIFYNSGKYGIGTNTPSEVLHLNNGRIRAKAVVFDENTEVLPKQLTYDGTNRSYYGSDSVGVRRKLMYQTYEDYLALLSLLTDVQKDEIRIKNRKTGETYSIAQPRIDFISPPILENTNYTQGIVLRGLNLFLDTTSGTGSYAKLKHVSTGQEFPISNISVNQNDPTYMTFALNFNTMPLGKYRIIVYNHISGLQNIDTVELDLVSTLTHLPIPNLTWDKITGSGITVDASDYINSTGFYVNAPNQTFNGNSVALKSSELLTSGLLSTDFWLTISINQSYITTAYQGGYTLGLMPSTTPVNLTMGYDFGLSYNPGGSQNFIPTNASAGNITASINRLHIIKRANVITMIYNSNNGFKQTSFAYSNTIPLSLAFTLGSLIAPSSNNVDVLAKIDSIVQL</sequence>
<keyword evidence="2" id="KW-1185">Reference proteome</keyword>
<gene>
    <name evidence="1" type="ORF">HNP38_002776</name>
</gene>
<proteinExistence type="predicted"/>